<proteinExistence type="predicted"/>
<name>A0A8J2L0B5_9HEXA</name>
<comment type="caution">
    <text evidence="1">The sequence shown here is derived from an EMBL/GenBank/DDBJ whole genome shotgun (WGS) entry which is preliminary data.</text>
</comment>
<dbReference type="EMBL" id="CAJVCH010292563">
    <property type="protein sequence ID" value="CAG7785268.1"/>
    <property type="molecule type" value="Genomic_DNA"/>
</dbReference>
<reference evidence="1" key="1">
    <citation type="submission" date="2021-06" db="EMBL/GenBank/DDBJ databases">
        <authorList>
            <person name="Hodson N. C."/>
            <person name="Mongue J. A."/>
            <person name="Jaron S. K."/>
        </authorList>
    </citation>
    <scope>NUCLEOTIDE SEQUENCE</scope>
</reference>
<dbReference type="AlphaFoldDB" id="A0A8J2L0B5"/>
<sequence length="246" mass="27615">MDSNSNFRKPVMEIVNSRFDMRRKNQISGSKSGDGALNHPYRRQVRSTDMMDKPISNLVDPEITEGRRMRPSAVVGSSTSSLEDFRNGDYVAVDLSVSDTVGEESNNLGSFTHQQVIGEGDGFDVERKRPYDAAAAADIVVDSSDPASKSIIDPVKPIVDASNQKIVSCYYRTLPYEGNELTFVYIKRMGKTVNMNISRIPWLIQRLAYYYSLKGDNMQAMVQALENCYNMYTNVASEIDESELDM</sequence>
<dbReference type="Proteomes" id="UP000708208">
    <property type="component" value="Unassembled WGS sequence"/>
</dbReference>
<evidence type="ECO:0000313" key="2">
    <source>
        <dbReference type="Proteomes" id="UP000708208"/>
    </source>
</evidence>
<gene>
    <name evidence="1" type="ORF">AFUS01_LOCUS23901</name>
</gene>
<organism evidence="1 2">
    <name type="scientific">Allacma fusca</name>
    <dbReference type="NCBI Taxonomy" id="39272"/>
    <lineage>
        <taxon>Eukaryota</taxon>
        <taxon>Metazoa</taxon>
        <taxon>Ecdysozoa</taxon>
        <taxon>Arthropoda</taxon>
        <taxon>Hexapoda</taxon>
        <taxon>Collembola</taxon>
        <taxon>Symphypleona</taxon>
        <taxon>Sminthuridae</taxon>
        <taxon>Allacma</taxon>
    </lineage>
</organism>
<keyword evidence="2" id="KW-1185">Reference proteome</keyword>
<evidence type="ECO:0000313" key="1">
    <source>
        <dbReference type="EMBL" id="CAG7785268.1"/>
    </source>
</evidence>
<accession>A0A8J2L0B5</accession>
<protein>
    <submittedName>
        <fullName evidence="1">Uncharacterized protein</fullName>
    </submittedName>
</protein>